<organism evidence="1 2">
    <name type="scientific">Sphingomonas quercus</name>
    <dbReference type="NCBI Taxonomy" id="2842451"/>
    <lineage>
        <taxon>Bacteria</taxon>
        <taxon>Pseudomonadati</taxon>
        <taxon>Pseudomonadota</taxon>
        <taxon>Alphaproteobacteria</taxon>
        <taxon>Sphingomonadales</taxon>
        <taxon>Sphingomonadaceae</taxon>
        <taxon>Sphingomonas</taxon>
    </lineage>
</organism>
<protein>
    <submittedName>
        <fullName evidence="1">Sel1 repeat family protein</fullName>
    </submittedName>
</protein>
<evidence type="ECO:0000313" key="2">
    <source>
        <dbReference type="Proteomes" id="UP000776276"/>
    </source>
</evidence>
<keyword evidence="2" id="KW-1185">Reference proteome</keyword>
<reference evidence="1 2" key="1">
    <citation type="submission" date="2021-06" db="EMBL/GenBank/DDBJ databases">
        <title>Sphingomonas sp. XMGL2, whole genome shotgun sequencing project.</title>
        <authorList>
            <person name="Zhao G."/>
            <person name="Shen L."/>
        </authorList>
    </citation>
    <scope>NUCLEOTIDE SEQUENCE [LARGE SCALE GENOMIC DNA]</scope>
    <source>
        <strain evidence="1 2">XMGL2</strain>
    </source>
</reference>
<name>A0ABS6BLY1_9SPHN</name>
<dbReference type="Pfam" id="PF08238">
    <property type="entry name" value="Sel1"/>
    <property type="match status" value="4"/>
</dbReference>
<dbReference type="InterPro" id="IPR052945">
    <property type="entry name" value="Mitotic_Regulator"/>
</dbReference>
<dbReference type="PANTHER" id="PTHR43628">
    <property type="entry name" value="ACTIVATOR OF C KINASE PROTEIN 1-RELATED"/>
    <property type="match status" value="1"/>
</dbReference>
<dbReference type="RefSeq" id="WP_216327291.1">
    <property type="nucleotide sequence ID" value="NZ_JAHKRT010000009.1"/>
</dbReference>
<dbReference type="PANTHER" id="PTHR43628:SF1">
    <property type="entry name" value="CHITIN SYNTHASE REGULATORY FACTOR 2-RELATED"/>
    <property type="match status" value="1"/>
</dbReference>
<gene>
    <name evidence="1" type="ORF">KOF26_15805</name>
</gene>
<dbReference type="EMBL" id="JAHKRT010000009">
    <property type="protein sequence ID" value="MBU3079322.1"/>
    <property type="molecule type" value="Genomic_DNA"/>
</dbReference>
<sequence length="243" mass="25933">MAEHQPDPLALPAEEMKAVLAGTPERAAALLRAGAEAGLAEAQAAYGQLLLDGRGVRQDARAALDWFRKAARSGHRMGMNMVGRCYEKGWGVAEDRVAAAHWYKAAAEAGLDWGMYNYGSALGLGAGVAKDEATALDWFRRAAALGHAKSINFVGTFLEEGRVVPRDMAGAALCYRQAAERGDFRGAFNHARLLAEAGRLDEALVWIGRAGEGATPHYRGVMRRYLDASPVAVLRRAGAVLAG</sequence>
<dbReference type="Proteomes" id="UP000776276">
    <property type="component" value="Unassembled WGS sequence"/>
</dbReference>
<evidence type="ECO:0000313" key="1">
    <source>
        <dbReference type="EMBL" id="MBU3079322.1"/>
    </source>
</evidence>
<accession>A0ABS6BLY1</accession>
<proteinExistence type="predicted"/>
<comment type="caution">
    <text evidence="1">The sequence shown here is derived from an EMBL/GenBank/DDBJ whole genome shotgun (WGS) entry which is preliminary data.</text>
</comment>
<dbReference type="SMART" id="SM00671">
    <property type="entry name" value="SEL1"/>
    <property type="match status" value="4"/>
</dbReference>
<dbReference type="InterPro" id="IPR006597">
    <property type="entry name" value="Sel1-like"/>
</dbReference>